<feature type="domain" description="DUF8033" evidence="1">
    <location>
        <begin position="1"/>
        <end position="86"/>
    </location>
</feature>
<accession>A0A0F8YK72</accession>
<reference evidence="2" key="1">
    <citation type="journal article" date="2015" name="Nature">
        <title>Complex archaea that bridge the gap between prokaryotes and eukaryotes.</title>
        <authorList>
            <person name="Spang A."/>
            <person name="Saw J.H."/>
            <person name="Jorgensen S.L."/>
            <person name="Zaremba-Niedzwiedzka K."/>
            <person name="Martijn J."/>
            <person name="Lind A.E."/>
            <person name="van Eijk R."/>
            <person name="Schleper C."/>
            <person name="Guy L."/>
            <person name="Ettema T.J."/>
        </authorList>
    </citation>
    <scope>NUCLEOTIDE SEQUENCE</scope>
</reference>
<organism evidence="2">
    <name type="scientific">marine sediment metagenome</name>
    <dbReference type="NCBI Taxonomy" id="412755"/>
    <lineage>
        <taxon>unclassified sequences</taxon>
        <taxon>metagenomes</taxon>
        <taxon>ecological metagenomes</taxon>
    </lineage>
</organism>
<evidence type="ECO:0000313" key="2">
    <source>
        <dbReference type="EMBL" id="KKK81803.1"/>
    </source>
</evidence>
<gene>
    <name evidence="2" type="ORF">LCGC14_2809770</name>
</gene>
<name>A0A0F8YK72_9ZZZZ</name>
<dbReference type="AlphaFoldDB" id="A0A0F8YK72"/>
<dbReference type="InterPro" id="IPR058346">
    <property type="entry name" value="DUF8033"/>
</dbReference>
<protein>
    <recommendedName>
        <fullName evidence="1">DUF8033 domain-containing protein</fullName>
    </recommendedName>
</protein>
<evidence type="ECO:0000259" key="1">
    <source>
        <dbReference type="Pfam" id="PF26096"/>
    </source>
</evidence>
<sequence>MKVQNMTSNRWGSEGRVIPNQFIITDDNGDIFFQSYETIIAKKVNRDTAEPFALGQIYLDHKWAYSVTTGKYRNQFLGETRRETEAKIKDGTYIVTDLNS</sequence>
<comment type="caution">
    <text evidence="2">The sequence shown here is derived from an EMBL/GenBank/DDBJ whole genome shotgun (WGS) entry which is preliminary data.</text>
</comment>
<dbReference type="Pfam" id="PF26096">
    <property type="entry name" value="DUF8033"/>
    <property type="match status" value="1"/>
</dbReference>
<proteinExistence type="predicted"/>
<dbReference type="EMBL" id="LAZR01052961">
    <property type="protein sequence ID" value="KKK81803.1"/>
    <property type="molecule type" value="Genomic_DNA"/>
</dbReference>